<evidence type="ECO:0000313" key="3">
    <source>
        <dbReference type="Proteomes" id="UP000260812"/>
    </source>
</evidence>
<reference evidence="2 3" key="1">
    <citation type="submission" date="2018-08" db="EMBL/GenBank/DDBJ databases">
        <title>A genome reference for cultivated species of the human gut microbiota.</title>
        <authorList>
            <person name="Zou Y."/>
            <person name="Xue W."/>
            <person name="Luo G."/>
        </authorList>
    </citation>
    <scope>NUCLEOTIDE SEQUENCE [LARGE SCALE GENOMIC DNA]</scope>
    <source>
        <strain evidence="2 3">TF05-5AC</strain>
    </source>
</reference>
<comment type="caution">
    <text evidence="2">The sequence shown here is derived from an EMBL/GenBank/DDBJ whole genome shotgun (WGS) entry which is preliminary data.</text>
</comment>
<protein>
    <submittedName>
        <fullName evidence="2">Uncharacterized protein</fullName>
    </submittedName>
</protein>
<dbReference type="EMBL" id="QVLV01000009">
    <property type="protein sequence ID" value="RGE59106.1"/>
    <property type="molecule type" value="Genomic_DNA"/>
</dbReference>
<accession>A0A3E3I2V3</accession>
<evidence type="ECO:0000313" key="2">
    <source>
        <dbReference type="EMBL" id="RGE59106.1"/>
    </source>
</evidence>
<evidence type="ECO:0000256" key="1">
    <source>
        <dbReference type="SAM" id="MobiDB-lite"/>
    </source>
</evidence>
<feature type="compositionally biased region" description="Basic residues" evidence="1">
    <location>
        <begin position="1"/>
        <end position="11"/>
    </location>
</feature>
<name>A0A3E3I2V3_9FIRM</name>
<feature type="region of interest" description="Disordered" evidence="1">
    <location>
        <begin position="1"/>
        <end position="38"/>
    </location>
</feature>
<proteinExistence type="predicted"/>
<gene>
    <name evidence="2" type="ORF">DXC51_14075</name>
</gene>
<sequence length="95" mass="10383">NRHLQNTHPPRRLPENTAGPRTPAGSTAYPSAHKWGDKARKPLTMRLCGLYNTDMNTETKAVMKTVGMFGKLQRAGAGGRPVRVRHGEHHFGAAG</sequence>
<feature type="non-terminal residue" evidence="2">
    <location>
        <position position="1"/>
    </location>
</feature>
<keyword evidence="3" id="KW-1185">Reference proteome</keyword>
<dbReference type="Proteomes" id="UP000260812">
    <property type="component" value="Unassembled WGS sequence"/>
</dbReference>
<dbReference type="AlphaFoldDB" id="A0A3E3I2V3"/>
<organism evidence="2 3">
    <name type="scientific">Eisenbergiella massiliensis</name>
    <dbReference type="NCBI Taxonomy" id="1720294"/>
    <lineage>
        <taxon>Bacteria</taxon>
        <taxon>Bacillati</taxon>
        <taxon>Bacillota</taxon>
        <taxon>Clostridia</taxon>
        <taxon>Lachnospirales</taxon>
        <taxon>Lachnospiraceae</taxon>
        <taxon>Eisenbergiella</taxon>
    </lineage>
</organism>